<reference evidence="2 3" key="1">
    <citation type="journal article" date="2019" name="Commun. Biol.">
        <title>The bagworm genome reveals a unique fibroin gene that provides high tensile strength.</title>
        <authorList>
            <person name="Kono N."/>
            <person name="Nakamura H."/>
            <person name="Ohtoshi R."/>
            <person name="Tomita M."/>
            <person name="Numata K."/>
            <person name="Arakawa K."/>
        </authorList>
    </citation>
    <scope>NUCLEOTIDE SEQUENCE [LARGE SCALE GENOMIC DNA]</scope>
</reference>
<organism evidence="2 3">
    <name type="scientific">Eumeta variegata</name>
    <name type="common">Bagworm moth</name>
    <name type="synonym">Eumeta japonica</name>
    <dbReference type="NCBI Taxonomy" id="151549"/>
    <lineage>
        <taxon>Eukaryota</taxon>
        <taxon>Metazoa</taxon>
        <taxon>Ecdysozoa</taxon>
        <taxon>Arthropoda</taxon>
        <taxon>Hexapoda</taxon>
        <taxon>Insecta</taxon>
        <taxon>Pterygota</taxon>
        <taxon>Neoptera</taxon>
        <taxon>Endopterygota</taxon>
        <taxon>Lepidoptera</taxon>
        <taxon>Glossata</taxon>
        <taxon>Ditrysia</taxon>
        <taxon>Tineoidea</taxon>
        <taxon>Psychidae</taxon>
        <taxon>Oiketicinae</taxon>
        <taxon>Eumeta</taxon>
    </lineage>
</organism>
<dbReference type="AlphaFoldDB" id="A0A4C1ZW89"/>
<evidence type="ECO:0000256" key="1">
    <source>
        <dbReference type="SAM" id="MobiDB-lite"/>
    </source>
</evidence>
<dbReference type="Proteomes" id="UP000299102">
    <property type="component" value="Unassembled WGS sequence"/>
</dbReference>
<proteinExistence type="predicted"/>
<keyword evidence="3" id="KW-1185">Reference proteome</keyword>
<comment type="caution">
    <text evidence="2">The sequence shown here is derived from an EMBL/GenBank/DDBJ whole genome shotgun (WGS) entry which is preliminary data.</text>
</comment>
<evidence type="ECO:0000313" key="2">
    <source>
        <dbReference type="EMBL" id="GBP91948.1"/>
    </source>
</evidence>
<protein>
    <submittedName>
        <fullName evidence="2">Uncharacterized protein</fullName>
    </submittedName>
</protein>
<gene>
    <name evidence="2" type="ORF">EVAR_60818_1</name>
</gene>
<dbReference type="OrthoDB" id="7790673at2759"/>
<evidence type="ECO:0000313" key="3">
    <source>
        <dbReference type="Proteomes" id="UP000299102"/>
    </source>
</evidence>
<dbReference type="EMBL" id="BGZK01002226">
    <property type="protein sequence ID" value="GBP91948.1"/>
    <property type="molecule type" value="Genomic_DNA"/>
</dbReference>
<accession>A0A4C1ZW89</accession>
<name>A0A4C1ZW89_EUMVA</name>
<feature type="compositionally biased region" description="Polar residues" evidence="1">
    <location>
        <begin position="170"/>
        <end position="180"/>
    </location>
</feature>
<feature type="region of interest" description="Disordered" evidence="1">
    <location>
        <begin position="154"/>
        <end position="201"/>
    </location>
</feature>
<sequence>MIRNEILDVVDKNLFLSLTLDAKLRWNSHITRLVKRLSPAAYAFVASAAANAIITRLMSLRAANASLLWRCASPPTSNVSPEVAPTISLTVKYSGRMCYLTGHRPPGHLVTLSEWTVAISPSRREADDRYAEREQFEKQYCALVSAAHALLDDHAPQRRRGGRLTTGMRNASSSRNSTVRSCRRLTPSWTTTRRSAVAAGG</sequence>